<dbReference type="InterPro" id="IPR045175">
    <property type="entry name" value="M28_fam"/>
</dbReference>
<dbReference type="Gene3D" id="3.40.630.10">
    <property type="entry name" value="Zn peptidases"/>
    <property type="match status" value="1"/>
</dbReference>
<dbReference type="Proteomes" id="UP001058271">
    <property type="component" value="Chromosome"/>
</dbReference>
<proteinExistence type="predicted"/>
<dbReference type="PANTHER" id="PTHR12147:SF26">
    <property type="entry name" value="PEPTIDASE M28 DOMAIN-CONTAINING PROTEIN"/>
    <property type="match status" value="1"/>
</dbReference>
<name>A0ABY5Z2H4_9ACTN</name>
<reference evidence="2" key="1">
    <citation type="submission" date="2021-04" db="EMBL/GenBank/DDBJ databases">
        <title>Biosynthetic gene clusters of Dactylosporangioum roseum.</title>
        <authorList>
            <person name="Hartkoorn R.C."/>
            <person name="Beaudoing E."/>
            <person name="Hot D."/>
            <person name="Moureu S."/>
        </authorList>
    </citation>
    <scope>NUCLEOTIDE SEQUENCE</scope>
    <source>
        <strain evidence="2">NRRL B-16295</strain>
    </source>
</reference>
<dbReference type="RefSeq" id="WP_260725156.1">
    <property type="nucleotide sequence ID" value="NZ_BAAABS010000051.1"/>
</dbReference>
<feature type="domain" description="Peptidase M28" evidence="1">
    <location>
        <begin position="58"/>
        <end position="255"/>
    </location>
</feature>
<sequence length="270" mass="29481">MISADRLRAHIVALTAHGPRCGDLPGVPAALRYITDQLSALGLAVSVERYGGELHEINLIAEIQGGTSDDAVELCAHWDSVQDSPGADDNASGVAGVIEAAQALRDMELPARTIRFCFFGGEEVDFGGSAAHVERITQRTESIVFEMIACTAEAQRYPEQFLELIEPRERGDFVALIGEPDSMHLVQEFAMHAEVPVFPFIVPVVARDLVMRSDHVPYWESGRRSLLVTDTADYRNPHYHRPTDTVDTLDLEFAAGVVAAAVRTVTTLAQ</sequence>
<evidence type="ECO:0000313" key="3">
    <source>
        <dbReference type="Proteomes" id="UP001058271"/>
    </source>
</evidence>
<dbReference type="InterPro" id="IPR007484">
    <property type="entry name" value="Peptidase_M28"/>
</dbReference>
<evidence type="ECO:0000313" key="2">
    <source>
        <dbReference type="EMBL" id="UWZ35806.1"/>
    </source>
</evidence>
<organism evidence="2 3">
    <name type="scientific">Dactylosporangium roseum</name>
    <dbReference type="NCBI Taxonomy" id="47989"/>
    <lineage>
        <taxon>Bacteria</taxon>
        <taxon>Bacillati</taxon>
        <taxon>Actinomycetota</taxon>
        <taxon>Actinomycetes</taxon>
        <taxon>Micromonosporales</taxon>
        <taxon>Micromonosporaceae</taxon>
        <taxon>Dactylosporangium</taxon>
    </lineage>
</organism>
<protein>
    <submittedName>
        <fullName evidence="2">M20/M25/M40 family metallo-hydrolase</fullName>
    </submittedName>
</protein>
<accession>A0ABY5Z2H4</accession>
<dbReference type="PANTHER" id="PTHR12147">
    <property type="entry name" value="METALLOPEPTIDASE M28 FAMILY MEMBER"/>
    <property type="match status" value="1"/>
</dbReference>
<keyword evidence="3" id="KW-1185">Reference proteome</keyword>
<dbReference type="EMBL" id="CP073721">
    <property type="protein sequence ID" value="UWZ35806.1"/>
    <property type="molecule type" value="Genomic_DNA"/>
</dbReference>
<dbReference type="Pfam" id="PF04389">
    <property type="entry name" value="Peptidase_M28"/>
    <property type="match status" value="1"/>
</dbReference>
<gene>
    <name evidence="2" type="ORF">Drose_32705</name>
</gene>
<dbReference type="SUPFAM" id="SSF53187">
    <property type="entry name" value="Zn-dependent exopeptidases"/>
    <property type="match status" value="1"/>
</dbReference>
<evidence type="ECO:0000259" key="1">
    <source>
        <dbReference type="Pfam" id="PF04389"/>
    </source>
</evidence>